<evidence type="ECO:0000256" key="5">
    <source>
        <dbReference type="ARBA" id="ARBA00023136"/>
    </source>
</evidence>
<dbReference type="EMBL" id="CP003190">
    <property type="protein sequence ID" value="AGL85420.1"/>
    <property type="molecule type" value="Genomic_DNA"/>
</dbReference>
<dbReference type="InterPro" id="IPR012910">
    <property type="entry name" value="Plug_dom"/>
</dbReference>
<name>A0A2C9EP34_PSEPH</name>
<feature type="signal peptide" evidence="8">
    <location>
        <begin position="1"/>
        <end position="33"/>
    </location>
</feature>
<keyword evidence="6 7" id="KW-0998">Cell outer membrane</keyword>
<dbReference type="eggNOG" id="COG1629">
    <property type="taxonomic scope" value="Bacteria"/>
</dbReference>
<evidence type="ECO:0000256" key="7">
    <source>
        <dbReference type="PROSITE-ProRule" id="PRU01360"/>
    </source>
</evidence>
<feature type="domain" description="Secretin/TonB short N-terminal" evidence="9">
    <location>
        <begin position="62"/>
        <end position="113"/>
    </location>
</feature>
<dbReference type="HOGENOM" id="CLU_012991_0_0_6"/>
<feature type="chain" id="PRO_5012722557" description="Secretin/TonB short N-terminal domain-containing protein" evidence="8">
    <location>
        <begin position="34"/>
        <end position="931"/>
    </location>
</feature>
<dbReference type="Proteomes" id="UP000013940">
    <property type="component" value="Chromosome"/>
</dbReference>
<keyword evidence="5 7" id="KW-0472">Membrane</keyword>
<keyword evidence="2 7" id="KW-0813">Transport</keyword>
<accession>A0A2C9EP34</accession>
<protein>
    <recommendedName>
        <fullName evidence="9">Secretin/TonB short N-terminal domain-containing protein</fullName>
    </recommendedName>
</protein>
<keyword evidence="4 7" id="KW-0812">Transmembrane</keyword>
<evidence type="ECO:0000256" key="8">
    <source>
        <dbReference type="SAM" id="SignalP"/>
    </source>
</evidence>
<evidence type="ECO:0000256" key="4">
    <source>
        <dbReference type="ARBA" id="ARBA00022692"/>
    </source>
</evidence>
<dbReference type="InterPro" id="IPR039426">
    <property type="entry name" value="TonB-dep_rcpt-like"/>
</dbReference>
<dbReference type="Gene3D" id="3.55.50.30">
    <property type="match status" value="1"/>
</dbReference>
<dbReference type="SMART" id="SM00965">
    <property type="entry name" value="STN"/>
    <property type="match status" value="1"/>
</dbReference>
<dbReference type="RefSeq" id="WP_011061889.1">
    <property type="nucleotide sequence ID" value="NC_021237.1"/>
</dbReference>
<evidence type="ECO:0000256" key="2">
    <source>
        <dbReference type="ARBA" id="ARBA00022448"/>
    </source>
</evidence>
<gene>
    <name evidence="10" type="ORF">PFLCHA0_c36530</name>
</gene>
<evidence type="ECO:0000313" key="11">
    <source>
        <dbReference type="Proteomes" id="UP000013940"/>
    </source>
</evidence>
<organism evidence="10 11">
    <name type="scientific">Pseudomonas protegens (strain DSM 19095 / LMG 27888 / CFBP 6595 / CHA0)</name>
    <dbReference type="NCBI Taxonomy" id="1124983"/>
    <lineage>
        <taxon>Bacteria</taxon>
        <taxon>Pseudomonadati</taxon>
        <taxon>Pseudomonadota</taxon>
        <taxon>Gammaproteobacteria</taxon>
        <taxon>Pseudomonadales</taxon>
        <taxon>Pseudomonadaceae</taxon>
        <taxon>Pseudomonas</taxon>
    </lineage>
</organism>
<dbReference type="AlphaFoldDB" id="A0A2C9EP34"/>
<evidence type="ECO:0000259" key="9">
    <source>
        <dbReference type="SMART" id="SM00965"/>
    </source>
</evidence>
<evidence type="ECO:0000313" key="10">
    <source>
        <dbReference type="EMBL" id="AGL85420.1"/>
    </source>
</evidence>
<dbReference type="GO" id="GO:0009279">
    <property type="term" value="C:cell outer membrane"/>
    <property type="evidence" value="ECO:0007669"/>
    <property type="project" value="UniProtKB-SubCell"/>
</dbReference>
<evidence type="ECO:0000256" key="6">
    <source>
        <dbReference type="ARBA" id="ARBA00023237"/>
    </source>
</evidence>
<keyword evidence="3 7" id="KW-1134">Transmembrane beta strand</keyword>
<dbReference type="GeneID" id="57476641"/>
<dbReference type="Gene3D" id="2.40.170.20">
    <property type="entry name" value="TonB-dependent receptor, beta-barrel domain"/>
    <property type="match status" value="1"/>
</dbReference>
<dbReference type="Gene3D" id="2.170.130.10">
    <property type="entry name" value="TonB-dependent receptor, plug domain"/>
    <property type="match status" value="1"/>
</dbReference>
<dbReference type="Pfam" id="PF07660">
    <property type="entry name" value="STN"/>
    <property type="match status" value="1"/>
</dbReference>
<comment type="similarity">
    <text evidence="7">Belongs to the TonB-dependent receptor family.</text>
</comment>
<dbReference type="KEGG" id="pprc:PFLCHA0_c36530"/>
<evidence type="ECO:0000256" key="1">
    <source>
        <dbReference type="ARBA" id="ARBA00004571"/>
    </source>
</evidence>
<reference evidence="11" key="1">
    <citation type="journal article" date="2014" name="Genome Announc.">
        <title>Full-genome sequence of the plant growth-promoting bacterium Pseudomonas protegens CHA0.</title>
        <authorList>
            <person name="Jousset A."/>
            <person name="Schuldes J."/>
            <person name="Keel C."/>
            <person name="Maurhofer M."/>
            <person name="Daniel R."/>
            <person name="Scheu S."/>
            <person name="Thuermer A."/>
        </authorList>
    </citation>
    <scope>NUCLEOTIDE SEQUENCE [LARGE SCALE GENOMIC DNA]</scope>
    <source>
        <strain evidence="11">DSM 19095 / LMG 27888 / CFBP 6595 / CHA0</strain>
    </source>
</reference>
<sequence length="931" mass="104461">MSIFPQQGLQGCRRSARLLWLSVGLAVSLPALASDHRTRHSIDIARQPLSTALMALAQQTGLQISVESQLLLNLNAPAVQGELSAEQALAKLLKGSQLEWIYIGDDALMVQRATRPRTDPVRLGNTKVPGELSLPQGETRVDRATIEAMPAGNGDITSLLRSHPNVQFDDAQLSSKTPGEIGPANISINGAQFYQNAFLVDGINMNNDIDPAEYRVQLLDAVPGRSQGLALDTDLLENITVLDSNVPAAYGGFNGGVIDAQTRAPTQALHGKFSVQTTRSAWTQYHVDESEEQRMENSGSPDEQPKFDKVTVRGTLQGHLTDNFGLLGSFSQKRSTIPLGFYSYNNVEEMGFHEEKQQRRIDNYFLKSVWKASDQLTVETSVTHAPEESHYFRANVANSGYDNKAGGTQVNLRTVWDGDLARVEQNLAWSGQEQSRQSDSADYWTWRKSATKDWGIGNKATSNTLEGGWGDIEQQQRTWQYKLNADWRSVDWLGMTHRPQTGLEFSRQYVRYERLTDSSTYVTPAATTTCTNGAGVTDSVACNIGQTLNGWAGQYMKSRTRYATGEFDFTTTSWGSWLQDEITLGQLTLRPGVRVDSDDYMDKTTWAPRFSLEYDLFGDRTTLLNAGVNRYYGRSVSSWQLQDGRNRLRFNETRDSLDKPWVVKSNAANQVRFNQLDIPYDDELMLGVVQQWAGVEYALKYVNRKGRDQVVQVSGKTLGEPSTDPTLASNYTTYTNDGKSETDTYTLTVTPLQRWTLLGTQTGGQLALNWTDSKASAPTYVAAENLYYQNSVIQYQGSFINYDDRPASNFNRPWTARLTTITEIPQANLQWSNFWRYRAGYKRIGDTGRNVDYMGTSVDVWEEQKFQAALTWDTRLGWRIPTARDQNVFINVDVFNVLDKKSVNANQTVNSNSVSTYEVGRQYWLEVGYAF</sequence>
<dbReference type="InterPro" id="IPR036942">
    <property type="entry name" value="Beta-barrel_TonB_sf"/>
</dbReference>
<dbReference type="Pfam" id="PF07715">
    <property type="entry name" value="Plug"/>
    <property type="match status" value="1"/>
</dbReference>
<comment type="subcellular location">
    <subcellularLocation>
        <location evidence="1 7">Cell outer membrane</location>
        <topology evidence="1 7">Multi-pass membrane protein</topology>
    </subcellularLocation>
</comment>
<proteinExistence type="inferred from homology"/>
<evidence type="ECO:0000256" key="3">
    <source>
        <dbReference type="ARBA" id="ARBA00022452"/>
    </source>
</evidence>
<dbReference type="SUPFAM" id="SSF56935">
    <property type="entry name" value="Porins"/>
    <property type="match status" value="1"/>
</dbReference>
<keyword evidence="8" id="KW-0732">Signal</keyword>
<dbReference type="InterPro" id="IPR011662">
    <property type="entry name" value="Secretin/TonB_short_N"/>
</dbReference>
<dbReference type="PROSITE" id="PS52016">
    <property type="entry name" value="TONB_DEPENDENT_REC_3"/>
    <property type="match status" value="1"/>
</dbReference>
<dbReference type="InterPro" id="IPR037066">
    <property type="entry name" value="Plug_dom_sf"/>
</dbReference>